<proteinExistence type="predicted"/>
<feature type="compositionally biased region" description="Basic and acidic residues" evidence="1">
    <location>
        <begin position="28"/>
        <end position="52"/>
    </location>
</feature>
<reference evidence="2" key="2">
    <citation type="journal article" date="2010" name="Nature">
        <title>Comparative genomics reveals mobile pathogenicity chromosomes in Fusarium.</title>
        <authorList>
            <person name="Ma L.J."/>
            <person name="van der Does H.C."/>
            <person name="Borkovich K.A."/>
            <person name="Coleman J.J."/>
            <person name="Daboussi M.J."/>
            <person name="Di Pietro A."/>
            <person name="Dufresne M."/>
            <person name="Freitag M."/>
            <person name="Grabherr M."/>
            <person name="Henrissat B."/>
            <person name="Houterman P.M."/>
            <person name="Kang S."/>
            <person name="Shim W.B."/>
            <person name="Woloshuk C."/>
            <person name="Xie X."/>
            <person name="Xu J.R."/>
            <person name="Antoniw J."/>
            <person name="Baker S.E."/>
            <person name="Bluhm B.H."/>
            <person name="Breakspear A."/>
            <person name="Brown D.W."/>
            <person name="Butchko R.A."/>
            <person name="Chapman S."/>
            <person name="Coulson R."/>
            <person name="Coutinho P.M."/>
            <person name="Danchin E.G."/>
            <person name="Diener A."/>
            <person name="Gale L.R."/>
            <person name="Gardiner D.M."/>
            <person name="Goff S."/>
            <person name="Hammond-Kosack K.E."/>
            <person name="Hilburn K."/>
            <person name="Hua-Van A."/>
            <person name="Jonkers W."/>
            <person name="Kazan K."/>
            <person name="Kodira C.D."/>
            <person name="Koehrsen M."/>
            <person name="Kumar L."/>
            <person name="Lee Y.H."/>
            <person name="Li L."/>
            <person name="Manners J.M."/>
            <person name="Miranda-Saavedra D."/>
            <person name="Mukherjee M."/>
            <person name="Park G."/>
            <person name="Park J."/>
            <person name="Park S.Y."/>
            <person name="Proctor R.H."/>
            <person name="Regev A."/>
            <person name="Ruiz-Roldan M.C."/>
            <person name="Sain D."/>
            <person name="Sakthikumar S."/>
            <person name="Sykes S."/>
            <person name="Schwartz D.C."/>
            <person name="Turgeon B.G."/>
            <person name="Wapinski I."/>
            <person name="Yoder O."/>
            <person name="Young S."/>
            <person name="Zeng Q."/>
            <person name="Zhou S."/>
            <person name="Galagan J."/>
            <person name="Cuomo C.A."/>
            <person name="Kistler H.C."/>
            <person name="Rep M."/>
        </authorList>
    </citation>
    <scope>NUCLEOTIDE SEQUENCE [LARGE SCALE GENOMIC DNA]</scope>
    <source>
        <strain evidence="2">4287</strain>
    </source>
</reference>
<feature type="region of interest" description="Disordered" evidence="1">
    <location>
        <begin position="1"/>
        <end position="52"/>
    </location>
</feature>
<dbReference type="VEuPathDB" id="FungiDB:FOXG_21447"/>
<dbReference type="OrthoDB" id="5103904at2759"/>
<organism evidence="2 3">
    <name type="scientific">Fusarium oxysporum f. sp. lycopersici (strain 4287 / CBS 123668 / FGSC 9935 / NRRL 34936)</name>
    <name type="common">Fusarium vascular wilt of tomato</name>
    <dbReference type="NCBI Taxonomy" id="426428"/>
    <lineage>
        <taxon>Eukaryota</taxon>
        <taxon>Fungi</taxon>
        <taxon>Dikarya</taxon>
        <taxon>Ascomycota</taxon>
        <taxon>Pezizomycotina</taxon>
        <taxon>Sordariomycetes</taxon>
        <taxon>Hypocreomycetidae</taxon>
        <taxon>Hypocreales</taxon>
        <taxon>Nectriaceae</taxon>
        <taxon>Fusarium</taxon>
        <taxon>Fusarium oxysporum species complex</taxon>
    </lineage>
</organism>
<dbReference type="AlphaFoldDB" id="A0A0J9WTA8"/>
<accession>A0A0J9WTA8</accession>
<evidence type="ECO:0000313" key="3">
    <source>
        <dbReference type="Proteomes" id="UP000009097"/>
    </source>
</evidence>
<name>A0A0J9WTA8_FUSO4</name>
<dbReference type="Proteomes" id="UP000009097">
    <property type="component" value="Unassembled WGS sequence"/>
</dbReference>
<evidence type="ECO:0000313" key="2">
    <source>
        <dbReference type="EMBL" id="KNB15707.1"/>
    </source>
</evidence>
<gene>
    <name evidence="2" type="ORF">FOXG_21447</name>
</gene>
<reference evidence="2" key="1">
    <citation type="submission" date="2007-04" db="EMBL/GenBank/DDBJ databases">
        <authorList>
            <consortium name="The Broad Institute Genome Sequencing Platform"/>
            <person name="Birren B."/>
            <person name="Lander E."/>
            <person name="Galagan J."/>
            <person name="Nusbaum C."/>
            <person name="Devon K."/>
            <person name="Ma L.-J."/>
            <person name="Jaffe D."/>
            <person name="Butler J."/>
            <person name="Alvarez P."/>
            <person name="Gnerre S."/>
            <person name="Grabherr M."/>
            <person name="Kleber M."/>
            <person name="Mauceli E."/>
            <person name="Brockman W."/>
            <person name="MacCallum I.A."/>
            <person name="Young S."/>
            <person name="LaButti K."/>
            <person name="DeCaprio D."/>
            <person name="Crawford M."/>
            <person name="Koehrsen M."/>
            <person name="Engels R."/>
            <person name="Montgomery P."/>
            <person name="Pearson M."/>
            <person name="Howarth C."/>
            <person name="Larson L."/>
            <person name="White J."/>
            <person name="O'Leary S."/>
            <person name="Kodira C."/>
            <person name="Zeng Q."/>
            <person name="Yandava C."/>
            <person name="Alvarado L."/>
            <person name="Kistler C."/>
            <person name="Shim W.-B."/>
            <person name="Kang S."/>
            <person name="Woloshuk C."/>
        </authorList>
    </citation>
    <scope>NUCLEOTIDE SEQUENCE</scope>
    <source>
        <strain evidence="2">4287</strain>
    </source>
</reference>
<dbReference type="KEGG" id="fox:FOXG_21447"/>
<feature type="region of interest" description="Disordered" evidence="1">
    <location>
        <begin position="110"/>
        <end position="137"/>
    </location>
</feature>
<dbReference type="GeneID" id="28962153"/>
<dbReference type="RefSeq" id="XP_018253752.1">
    <property type="nucleotide sequence ID" value="XM_018401784.1"/>
</dbReference>
<protein>
    <submittedName>
        <fullName evidence="2">Uncharacterized protein</fullName>
    </submittedName>
</protein>
<evidence type="ECO:0000256" key="1">
    <source>
        <dbReference type="SAM" id="MobiDB-lite"/>
    </source>
</evidence>
<sequence length="238" mass="26651">MMESQVMNRSPDHHGHQLGDGLGSTAGTHDKQPCRRTDHDISTSHRASEEERNTVMEFQATVMNSFIADPAAWLRRERSYLKIDNSKRRLHEGQIASDASFGALSSDHTFASRLSSEDQRTEDADGNPMSPAYTSSEPETCALLESRLTAERGNHYLALDDAALCLRMGYQEGELLKDLTRKQQVAGDCQERAFRYHSCEAHMGGCLERVNTKWLCVGHREGNHTSGIIRDYHLSKGS</sequence>
<dbReference type="EMBL" id="DS231716">
    <property type="protein sequence ID" value="KNB15707.1"/>
    <property type="molecule type" value="Genomic_DNA"/>
</dbReference>